<keyword evidence="12" id="KW-0479">Metal-binding</keyword>
<dbReference type="Gene3D" id="1.10.4080.10">
    <property type="entry name" value="ADP-ribosylation/Crystallin J1"/>
    <property type="match status" value="1"/>
</dbReference>
<proteinExistence type="inferred from homology"/>
<dbReference type="EC" id="3.2.1.143" evidence="2"/>
<feature type="binding site" evidence="12">
    <location>
        <position position="53"/>
    </location>
    <ligand>
        <name>Mg(2+)</name>
        <dbReference type="ChEBI" id="CHEBI:18420"/>
        <label>1</label>
    </ligand>
</feature>
<evidence type="ECO:0000256" key="6">
    <source>
        <dbReference type="ARBA" id="ARBA00042471"/>
    </source>
</evidence>
<evidence type="ECO:0000256" key="12">
    <source>
        <dbReference type="PIRSR" id="PIRSR605502-1"/>
    </source>
</evidence>
<keyword evidence="14" id="KW-1185">Reference proteome</keyword>
<organism evidence="13 14">
    <name type="scientific">Rhizodiscina lignyota</name>
    <dbReference type="NCBI Taxonomy" id="1504668"/>
    <lineage>
        <taxon>Eukaryota</taxon>
        <taxon>Fungi</taxon>
        <taxon>Dikarya</taxon>
        <taxon>Ascomycota</taxon>
        <taxon>Pezizomycotina</taxon>
        <taxon>Dothideomycetes</taxon>
        <taxon>Pleosporomycetidae</taxon>
        <taxon>Aulographales</taxon>
        <taxon>Rhizodiscinaceae</taxon>
        <taxon>Rhizodiscina</taxon>
    </lineage>
</organism>
<comment type="catalytic activity">
    <reaction evidence="11">
        <text>alpha-NAD(+) + H2O = ADP-D-ribose + nicotinamide + H(+)</text>
        <dbReference type="Rhea" id="RHEA:68792"/>
        <dbReference type="ChEBI" id="CHEBI:15377"/>
        <dbReference type="ChEBI" id="CHEBI:15378"/>
        <dbReference type="ChEBI" id="CHEBI:17154"/>
        <dbReference type="ChEBI" id="CHEBI:57967"/>
        <dbReference type="ChEBI" id="CHEBI:77017"/>
    </reaction>
</comment>
<evidence type="ECO:0000256" key="5">
    <source>
        <dbReference type="ARBA" id="ARBA00042398"/>
    </source>
</evidence>
<evidence type="ECO:0000256" key="1">
    <source>
        <dbReference type="ARBA" id="ARBA00010702"/>
    </source>
</evidence>
<dbReference type="PANTHER" id="PTHR16222">
    <property type="entry name" value="ADP-RIBOSYLGLYCOHYDROLASE"/>
    <property type="match status" value="1"/>
</dbReference>
<dbReference type="EMBL" id="ML978131">
    <property type="protein sequence ID" value="KAF2095574.1"/>
    <property type="molecule type" value="Genomic_DNA"/>
</dbReference>
<evidence type="ECO:0000256" key="4">
    <source>
        <dbReference type="ARBA" id="ARBA00041057"/>
    </source>
</evidence>
<evidence type="ECO:0000256" key="8">
    <source>
        <dbReference type="ARBA" id="ARBA00042850"/>
    </source>
</evidence>
<dbReference type="InterPro" id="IPR005502">
    <property type="entry name" value="Ribosyl_crysJ1"/>
</dbReference>
<feature type="non-terminal residue" evidence="13">
    <location>
        <position position="340"/>
    </location>
</feature>
<evidence type="ECO:0000313" key="14">
    <source>
        <dbReference type="Proteomes" id="UP000799772"/>
    </source>
</evidence>
<dbReference type="InterPro" id="IPR036705">
    <property type="entry name" value="Ribosyl_crysJ1_sf"/>
</dbReference>
<protein>
    <recommendedName>
        <fullName evidence="4">ADP-ribosylhydrolase ARH3</fullName>
        <ecNumber evidence="2">3.2.1.143</ecNumber>
    </recommendedName>
    <alternativeName>
        <fullName evidence="5">ADP-ribose glycohydrolase ARH3</fullName>
    </alternativeName>
    <alternativeName>
        <fullName evidence="6">ADP-ribosylhydrolase 3</fullName>
    </alternativeName>
    <alternativeName>
        <fullName evidence="9">O-acetyl-ADP-ribose deacetylase ARH3</fullName>
    </alternativeName>
    <alternativeName>
        <fullName evidence="10">Poly(ADP-ribose) glycohydrolase ARH3</fullName>
    </alternativeName>
    <alternativeName>
        <fullName evidence="8">[Protein ADP-ribosylarginine] hydrolase-like protein 2</fullName>
    </alternativeName>
    <alternativeName>
        <fullName evidence="7">[Protein ADP-ribosylserine] hydrolase</fullName>
    </alternativeName>
</protein>
<dbReference type="Pfam" id="PF03747">
    <property type="entry name" value="ADP_ribosyl_GH"/>
    <property type="match status" value="1"/>
</dbReference>
<feature type="binding site" evidence="12">
    <location>
        <position position="300"/>
    </location>
    <ligand>
        <name>Mg(2+)</name>
        <dbReference type="ChEBI" id="CHEBI:18420"/>
        <label>1</label>
    </ligand>
</feature>
<evidence type="ECO:0000313" key="13">
    <source>
        <dbReference type="EMBL" id="KAF2095574.1"/>
    </source>
</evidence>
<dbReference type="InterPro" id="IPR050792">
    <property type="entry name" value="ADP-ribosylglycohydrolase"/>
</dbReference>
<comment type="caution">
    <text evidence="13">The sequence shown here is derived from an EMBL/GenBank/DDBJ whole genome shotgun (WGS) entry which is preliminary data.</text>
</comment>
<dbReference type="GO" id="GO:0046872">
    <property type="term" value="F:metal ion binding"/>
    <property type="evidence" value="ECO:0007669"/>
    <property type="project" value="UniProtKB-KW"/>
</dbReference>
<comment type="similarity">
    <text evidence="1">Belongs to the ADP-ribosylglycohydrolase family.</text>
</comment>
<feature type="binding site" evidence="12">
    <location>
        <position position="303"/>
    </location>
    <ligand>
        <name>Mg(2+)</name>
        <dbReference type="ChEBI" id="CHEBI:18420"/>
        <label>1</label>
    </ligand>
</feature>
<evidence type="ECO:0000256" key="3">
    <source>
        <dbReference type="ARBA" id="ARBA00022801"/>
    </source>
</evidence>
<dbReference type="GO" id="GO:0004649">
    <property type="term" value="F:poly(ADP-ribose) glycohydrolase activity"/>
    <property type="evidence" value="ECO:0007669"/>
    <property type="project" value="UniProtKB-EC"/>
</dbReference>
<accession>A0A9P4M787</accession>
<evidence type="ECO:0000256" key="7">
    <source>
        <dbReference type="ARBA" id="ARBA00042722"/>
    </source>
</evidence>
<feature type="binding site" evidence="12">
    <location>
        <position position="54"/>
    </location>
    <ligand>
        <name>Mg(2+)</name>
        <dbReference type="ChEBI" id="CHEBI:18420"/>
        <label>1</label>
    </ligand>
</feature>
<evidence type="ECO:0000256" key="9">
    <source>
        <dbReference type="ARBA" id="ARBA00043187"/>
    </source>
</evidence>
<gene>
    <name evidence="13" type="ORF">NA57DRAFT_8207</name>
</gene>
<dbReference type="SUPFAM" id="SSF101478">
    <property type="entry name" value="ADP-ribosylglycohydrolase"/>
    <property type="match status" value="1"/>
</dbReference>
<reference evidence="13" key="1">
    <citation type="journal article" date="2020" name="Stud. Mycol.">
        <title>101 Dothideomycetes genomes: a test case for predicting lifestyles and emergence of pathogens.</title>
        <authorList>
            <person name="Haridas S."/>
            <person name="Albert R."/>
            <person name="Binder M."/>
            <person name="Bloem J."/>
            <person name="Labutti K."/>
            <person name="Salamov A."/>
            <person name="Andreopoulos B."/>
            <person name="Baker S."/>
            <person name="Barry K."/>
            <person name="Bills G."/>
            <person name="Bluhm B."/>
            <person name="Cannon C."/>
            <person name="Castanera R."/>
            <person name="Culley D."/>
            <person name="Daum C."/>
            <person name="Ezra D."/>
            <person name="Gonzalez J."/>
            <person name="Henrissat B."/>
            <person name="Kuo A."/>
            <person name="Liang C."/>
            <person name="Lipzen A."/>
            <person name="Lutzoni F."/>
            <person name="Magnuson J."/>
            <person name="Mondo S."/>
            <person name="Nolan M."/>
            <person name="Ohm R."/>
            <person name="Pangilinan J."/>
            <person name="Park H.-J."/>
            <person name="Ramirez L."/>
            <person name="Alfaro M."/>
            <person name="Sun H."/>
            <person name="Tritt A."/>
            <person name="Yoshinaga Y."/>
            <person name="Zwiers L.-H."/>
            <person name="Turgeon B."/>
            <person name="Goodwin S."/>
            <person name="Spatafora J."/>
            <person name="Crous P."/>
            <person name="Grigoriev I."/>
        </authorList>
    </citation>
    <scope>NUCLEOTIDE SEQUENCE</scope>
    <source>
        <strain evidence="13">CBS 133067</strain>
    </source>
</reference>
<name>A0A9P4M787_9PEZI</name>
<dbReference type="OrthoDB" id="2021138at2759"/>
<evidence type="ECO:0000256" key="10">
    <source>
        <dbReference type="ARBA" id="ARBA00043193"/>
    </source>
</evidence>
<sequence length="340" mass="37263">ISRSDRVCGAILGVCVADALGGPVQFHKRGKFTEVTGLRPIKHFKKPTGSWSDDSSMTLSLAISLIDKGGVFDTSDIAYRFYQWLFKGELVSSGNEAWDVGLQTDEAMNVWKDVIDKNLASKQHPLSNAEFSATQKQIYDSKVLNEVGYTQGNGSLMRAVPIGLIFRKDMADRYARATSDITHPSSVCGDACVIYTRLVALCFEHGHGIHIADELPFKNKAHLAHRISEMDISDNDLRQRLHSRCPPGSVDPLKEWAQWQESAITSSGWVVDTLDSALWAFFTTDTWKEGAMKVVNLGGDSDTAGAVYGGLAGAYYGAAAIPEEWRKGIQKAEEVEGIAE</sequence>
<keyword evidence="12" id="KW-0460">Magnesium</keyword>
<dbReference type="AlphaFoldDB" id="A0A9P4M787"/>
<evidence type="ECO:0000256" key="11">
    <source>
        <dbReference type="ARBA" id="ARBA00049015"/>
    </source>
</evidence>
<feature type="binding site" evidence="12">
    <location>
        <position position="302"/>
    </location>
    <ligand>
        <name>Mg(2+)</name>
        <dbReference type="ChEBI" id="CHEBI:18420"/>
        <label>2</label>
    </ligand>
</feature>
<comment type="cofactor">
    <cofactor evidence="12">
        <name>Mg(2+)</name>
        <dbReference type="ChEBI" id="CHEBI:18420"/>
    </cofactor>
    <text evidence="12">Binds 2 magnesium ions per subunit.</text>
</comment>
<dbReference type="PANTHER" id="PTHR16222:SF24">
    <property type="entry name" value="ADP-RIBOSYLHYDROLASE ARH3"/>
    <property type="match status" value="1"/>
</dbReference>
<feature type="non-terminal residue" evidence="13">
    <location>
        <position position="1"/>
    </location>
</feature>
<keyword evidence="3" id="KW-0378">Hydrolase</keyword>
<dbReference type="Proteomes" id="UP000799772">
    <property type="component" value="Unassembled WGS sequence"/>
</dbReference>
<evidence type="ECO:0000256" key="2">
    <source>
        <dbReference type="ARBA" id="ARBA00012255"/>
    </source>
</evidence>
<feature type="binding site" evidence="12">
    <location>
        <position position="52"/>
    </location>
    <ligand>
        <name>Mg(2+)</name>
        <dbReference type="ChEBI" id="CHEBI:18420"/>
        <label>1</label>
    </ligand>
</feature>